<dbReference type="OrthoDB" id="671595at2759"/>
<dbReference type="Gene3D" id="3.30.497.10">
    <property type="entry name" value="Antithrombin, subunit I, domain 2"/>
    <property type="match status" value="1"/>
</dbReference>
<feature type="non-terminal residue" evidence="4">
    <location>
        <position position="1"/>
    </location>
</feature>
<protein>
    <submittedName>
        <fullName evidence="4">OVAL protein</fullName>
    </submittedName>
</protein>
<dbReference type="AlphaFoldDB" id="A0A7L3LEW2"/>
<dbReference type="Pfam" id="PF00079">
    <property type="entry name" value="Serpin"/>
    <property type="match status" value="1"/>
</dbReference>
<dbReference type="PANTHER" id="PTHR11461:SF186">
    <property type="entry name" value="SERPIN B4"/>
    <property type="match status" value="1"/>
</dbReference>
<proteinExistence type="inferred from homology"/>
<dbReference type="GO" id="GO:0004867">
    <property type="term" value="F:serine-type endopeptidase inhibitor activity"/>
    <property type="evidence" value="ECO:0007669"/>
    <property type="project" value="InterPro"/>
</dbReference>
<dbReference type="EMBL" id="VZTY01013576">
    <property type="protein sequence ID" value="NXU51830.1"/>
    <property type="molecule type" value="Genomic_DNA"/>
</dbReference>
<evidence type="ECO:0000313" key="4">
    <source>
        <dbReference type="EMBL" id="NXU51830.1"/>
    </source>
</evidence>
<evidence type="ECO:0000259" key="3">
    <source>
        <dbReference type="SMART" id="SM00093"/>
    </source>
</evidence>
<dbReference type="InterPro" id="IPR036186">
    <property type="entry name" value="Serpin_sf"/>
</dbReference>
<evidence type="ECO:0000313" key="5">
    <source>
        <dbReference type="Proteomes" id="UP000582182"/>
    </source>
</evidence>
<dbReference type="Proteomes" id="UP000582182">
    <property type="component" value="Unassembled WGS sequence"/>
</dbReference>
<feature type="non-terminal residue" evidence="4">
    <location>
        <position position="412"/>
    </location>
</feature>
<dbReference type="SUPFAM" id="SSF56574">
    <property type="entry name" value="Serpins"/>
    <property type="match status" value="1"/>
</dbReference>
<accession>A0A7L3LEW2</accession>
<reference evidence="4 5" key="1">
    <citation type="submission" date="2019-09" db="EMBL/GenBank/DDBJ databases">
        <title>Bird 10,000 Genomes (B10K) Project - Family phase.</title>
        <authorList>
            <person name="Zhang G."/>
        </authorList>
    </citation>
    <scope>NUCLEOTIDE SEQUENCE [LARGE SCALE GENOMIC DNA]</scope>
    <source>
        <strain evidence="4">B10K-DU-029-46</strain>
    </source>
</reference>
<dbReference type="InterPro" id="IPR023796">
    <property type="entry name" value="Serpin_dom"/>
</dbReference>
<comment type="caution">
    <text evidence="4">The sequence shown here is derived from an EMBL/GenBank/DDBJ whole genome shotgun (WGS) entry which is preliminary data.</text>
</comment>
<dbReference type="PROSITE" id="PS00284">
    <property type="entry name" value="SERPIN"/>
    <property type="match status" value="1"/>
</dbReference>
<feature type="chain" id="PRO_5029698906" evidence="2">
    <location>
        <begin position="20"/>
        <end position="412"/>
    </location>
</feature>
<dbReference type="PANTHER" id="PTHR11461">
    <property type="entry name" value="SERINE PROTEASE INHIBITOR, SERPIN"/>
    <property type="match status" value="1"/>
</dbReference>
<dbReference type="GO" id="GO:0005615">
    <property type="term" value="C:extracellular space"/>
    <property type="evidence" value="ECO:0007669"/>
    <property type="project" value="InterPro"/>
</dbReference>
<dbReference type="Gene3D" id="2.30.39.10">
    <property type="entry name" value="Alpha-1-antitrypsin, domain 1"/>
    <property type="match status" value="1"/>
</dbReference>
<dbReference type="FunFam" id="2.30.39.10:FF:000001">
    <property type="entry name" value="Serpin family B member 2"/>
    <property type="match status" value="1"/>
</dbReference>
<feature type="signal peptide" evidence="2">
    <location>
        <begin position="1"/>
        <end position="19"/>
    </location>
</feature>
<dbReference type="InterPro" id="IPR042178">
    <property type="entry name" value="Serpin_sf_1"/>
</dbReference>
<keyword evidence="2" id="KW-0732">Signal</keyword>
<dbReference type="InterPro" id="IPR023795">
    <property type="entry name" value="Serpin_CS"/>
</dbReference>
<organism evidence="4 5">
    <name type="scientific">Turnix velox</name>
    <name type="common">Little buttonquail</name>
    <dbReference type="NCBI Taxonomy" id="2529409"/>
    <lineage>
        <taxon>Eukaryota</taxon>
        <taxon>Metazoa</taxon>
        <taxon>Chordata</taxon>
        <taxon>Craniata</taxon>
        <taxon>Vertebrata</taxon>
        <taxon>Euteleostomi</taxon>
        <taxon>Archelosauria</taxon>
        <taxon>Archosauria</taxon>
        <taxon>Dinosauria</taxon>
        <taxon>Saurischia</taxon>
        <taxon>Theropoda</taxon>
        <taxon>Coelurosauria</taxon>
        <taxon>Aves</taxon>
        <taxon>Neognathae</taxon>
        <taxon>Neoaves</taxon>
        <taxon>Charadriiformes</taxon>
        <taxon>Turnicidae</taxon>
        <taxon>Turnix</taxon>
    </lineage>
</organism>
<keyword evidence="5" id="KW-1185">Reference proteome</keyword>
<name>A0A7L3LEW2_9CHAR</name>
<dbReference type="InterPro" id="IPR042185">
    <property type="entry name" value="Serpin_sf_2"/>
</dbReference>
<dbReference type="SMART" id="SM00093">
    <property type="entry name" value="SERPIN"/>
    <property type="match status" value="1"/>
</dbReference>
<gene>
    <name evidence="4" type="primary">Serpinb14</name>
    <name evidence="4" type="ORF">TURVEL_R12059</name>
</gene>
<evidence type="ECO:0000256" key="1">
    <source>
        <dbReference type="ARBA" id="ARBA00006426"/>
    </source>
</evidence>
<evidence type="ECO:0000256" key="2">
    <source>
        <dbReference type="SAM" id="SignalP"/>
    </source>
</evidence>
<feature type="domain" description="Serpin" evidence="3">
    <location>
        <begin position="39"/>
        <end position="412"/>
    </location>
</feature>
<dbReference type="InterPro" id="IPR000215">
    <property type="entry name" value="Serpin_fam"/>
</dbReference>
<comment type="similarity">
    <text evidence="1">Belongs to the serpin family. Ov-serpin subfamily.</text>
</comment>
<sequence length="412" mass="45506">CCICKIFHLYIAIVPLLFSLDNPGSTMDSIGAVSAEFSLDVFKELKVHKANENIVCSPLTIISALSLVSLGAKENTRAQIEKVFHFDQISGSGDTTESQCGTSVSAQTALRDIFAQITRPSGNYSVDFASRLYAEESYPIQPEYLQCVKELYKGGLEAINFQADADQAREAINSWVEGQTNGMIRNILHQGSVDPQTQMVLVNAISFKGMWQKAFKDEDTQPAAFRISEQERKPVQMMYQVGSFRVAEVASEKVRILELQYASGMLCMLVILPDDVSGLEQIESSLTLQKLVDWTSSSAMQERKMKVYLPRMRIQEKYNLTSVLMALGITDLFSSSANLSGISSAEDLKLSEAVHEAVIEIDEAGNEVVSSAEAGSEIPSDLDEFRADHPFFFAIKHKPSDSFLFVGRCVSP</sequence>